<gene>
    <name evidence="3" type="ORF">BN381_400013</name>
</gene>
<dbReference type="Proteomes" id="UP000018291">
    <property type="component" value="Unassembled WGS sequence"/>
</dbReference>
<comment type="caution">
    <text evidence="3">The sequence shown here is derived from an EMBL/GenBank/DDBJ whole genome shotgun (WGS) entry which is preliminary data.</text>
</comment>
<sequence length="384" mass="38717">MSPPPTPELLSRSRLDGIPWSARATRGLSGALMAAGVTLLPWMGPSITPGAGITYAARFPVLAVCALACALVVFSGSLRPDPPPTSPLDPPVPRSKSVSLAALAAAGLVLGTNLIAELLAALSVGRTALEALDGAPVRLLPGPGQLLFGASAMAALLSGAGRPPVLTFKSWLSRGPLGTVRGWIVLGGIAIVALSRGDTWLQAANFTVTGAEIPVLGQLLGTLILGLVVTALWTMTRGGATPRLLGGIFGISLLILAGATLLISGFVVRLVPTDALELRAAEFAPSGLGDQLVGQTADGLRGAGAGNGPILAIIGVALLTVGAAFPSLRRNRAQQQPAHAGEQASAPPPPPPSPPPPQPPSPPSAGTPPPPPATWWETSEGLDR</sequence>
<feature type="region of interest" description="Disordered" evidence="1">
    <location>
        <begin position="330"/>
        <end position="384"/>
    </location>
</feature>
<evidence type="ECO:0000256" key="2">
    <source>
        <dbReference type="SAM" id="Phobius"/>
    </source>
</evidence>
<evidence type="ECO:0000313" key="4">
    <source>
        <dbReference type="Proteomes" id="UP000018291"/>
    </source>
</evidence>
<organism evidence="3 4">
    <name type="scientific">Candidatus Neomicrothrix parvicella RN1</name>
    <dbReference type="NCBI Taxonomy" id="1229780"/>
    <lineage>
        <taxon>Bacteria</taxon>
        <taxon>Bacillati</taxon>
        <taxon>Actinomycetota</taxon>
        <taxon>Acidimicrobiia</taxon>
        <taxon>Acidimicrobiales</taxon>
        <taxon>Microthrixaceae</taxon>
        <taxon>Candidatus Neomicrothrix</taxon>
    </lineage>
</organism>
<feature type="transmembrane region" description="Helical" evidence="2">
    <location>
        <begin position="310"/>
        <end position="328"/>
    </location>
</feature>
<name>R4Z1F0_9ACTN</name>
<evidence type="ECO:0000256" key="1">
    <source>
        <dbReference type="SAM" id="MobiDB-lite"/>
    </source>
</evidence>
<feature type="transmembrane region" description="Helical" evidence="2">
    <location>
        <begin position="98"/>
        <end position="122"/>
    </location>
</feature>
<dbReference type="AlphaFoldDB" id="R4Z1F0"/>
<accession>R4Z1F0</accession>
<dbReference type="HOGENOM" id="CLU_719033_0_0_11"/>
<feature type="transmembrane region" description="Helical" evidence="2">
    <location>
        <begin position="20"/>
        <end position="43"/>
    </location>
</feature>
<feature type="transmembrane region" description="Helical" evidence="2">
    <location>
        <begin position="215"/>
        <end position="233"/>
    </location>
</feature>
<feature type="transmembrane region" description="Helical" evidence="2">
    <location>
        <begin position="55"/>
        <end position="78"/>
    </location>
</feature>
<keyword evidence="2" id="KW-0812">Transmembrane</keyword>
<dbReference type="RefSeq" id="WP_012228670.1">
    <property type="nucleotide sequence ID" value="NZ_HG422565.1"/>
</dbReference>
<keyword evidence="2" id="KW-0472">Membrane</keyword>
<proteinExistence type="predicted"/>
<reference evidence="3 4" key="1">
    <citation type="journal article" date="2013" name="ISME J.">
        <title>Metabolic model for the filamentous 'Candidatus Microthrix parvicella' based on genomic and metagenomic analyses.</title>
        <authorList>
            <person name="Jon McIlroy S."/>
            <person name="Kristiansen R."/>
            <person name="Albertsen M."/>
            <person name="Michael Karst S."/>
            <person name="Rossetti S."/>
            <person name="Lund Nielsen J."/>
            <person name="Tandoi V."/>
            <person name="James Seviour R."/>
            <person name="Nielsen P.H."/>
        </authorList>
    </citation>
    <scope>NUCLEOTIDE SEQUENCE [LARGE SCALE GENOMIC DNA]</scope>
    <source>
        <strain evidence="3 4">RN1</strain>
    </source>
</reference>
<evidence type="ECO:0000313" key="3">
    <source>
        <dbReference type="EMBL" id="CCM64495.1"/>
    </source>
</evidence>
<feature type="compositionally biased region" description="Pro residues" evidence="1">
    <location>
        <begin position="346"/>
        <end position="373"/>
    </location>
</feature>
<dbReference type="STRING" id="1229780.BN381_400013"/>
<dbReference type="EMBL" id="CANL01000035">
    <property type="protein sequence ID" value="CCM64495.1"/>
    <property type="molecule type" value="Genomic_DNA"/>
</dbReference>
<keyword evidence="2" id="KW-1133">Transmembrane helix</keyword>
<feature type="transmembrane region" description="Helical" evidence="2">
    <location>
        <begin position="245"/>
        <end position="268"/>
    </location>
</feature>
<keyword evidence="4" id="KW-1185">Reference proteome</keyword>
<feature type="transmembrane region" description="Helical" evidence="2">
    <location>
        <begin position="178"/>
        <end position="195"/>
    </location>
</feature>
<protein>
    <submittedName>
        <fullName evidence="3">Uncharacterized protein</fullName>
    </submittedName>
</protein>